<protein>
    <recommendedName>
        <fullName evidence="2">T6SS Phospholipase effector Tle1-like catalytic domain-containing protein</fullName>
    </recommendedName>
</protein>
<dbReference type="PANTHER" id="PTHR33840:SF1">
    <property type="entry name" value="TLE1 PHOSPHOLIPASE DOMAIN-CONTAINING PROTEIN"/>
    <property type="match status" value="1"/>
</dbReference>
<evidence type="ECO:0000259" key="2">
    <source>
        <dbReference type="Pfam" id="PF09994"/>
    </source>
</evidence>
<dbReference type="AlphaFoldDB" id="A0A3P3YP18"/>
<dbReference type="PANTHER" id="PTHR33840">
    <property type="match status" value="1"/>
</dbReference>
<reference evidence="3 4" key="1">
    <citation type="submission" date="2018-03" db="EMBL/GenBank/DDBJ databases">
        <authorList>
            <person name="Fogelqvist J."/>
        </authorList>
    </citation>
    <scope>NUCLEOTIDE SEQUENCE [LARGE SCALE GENOMIC DNA]</scope>
</reference>
<gene>
    <name evidence="3" type="ORF">PLBR_LOCUS9186</name>
</gene>
<sequence>MSTASILSAPFNGRIDMTPSAVDEYLSDFTSRSPRNVNQILRGEAPKRIALFLDGTWNEPGSNTNIWRIHSMVDKKGLDGIRQQTFYEKGVGTTFVDKHLGGLFAVSIASYIISAYEWMVANYNDGDEVFIFGFSRGAFICRTLMGIIDQYGLLDVGAPIKVSQLYDRYCQGASEVDRPANLDEILSDLPAFDMENFFLEYTLARHSRKIKFKYVGLFDTVCALGIPILREIQGDSQNLLDLKRIGLSPLIEKGRHALAIDENRVGFTPTLWTDNNPAYNRKTRRARLDASNLIDGISRYHDRIEQRWFVGAHTNVGGGYDNDPLQQITLNYIVTGAEKQGLHFRGYQPLSGIECLAGSPHPSLETFMYGLYQWIPVVGRRYWRPIGSVTDVERLNVHETIDASVFHRWQKVPSYRPANLAAWAKRMNIDLDQDPCVTRSARTGVAVMLYRNRMSLERGPEWRMCSEEQRKQLLEQMKNLIRFRRGQTLFGGFDGSPRPLEGGDPIEGDSDENESIDTKSEKDGNDEK</sequence>
<proteinExistence type="predicted"/>
<dbReference type="InterPro" id="IPR029058">
    <property type="entry name" value="AB_hydrolase_fold"/>
</dbReference>
<feature type="compositionally biased region" description="Basic and acidic residues" evidence="1">
    <location>
        <begin position="516"/>
        <end position="528"/>
    </location>
</feature>
<feature type="domain" description="T6SS Phospholipase effector Tle1-like catalytic" evidence="2">
    <location>
        <begin position="47"/>
        <end position="334"/>
    </location>
</feature>
<accession>A0A3P3YP18</accession>
<feature type="region of interest" description="Disordered" evidence="1">
    <location>
        <begin position="490"/>
        <end position="528"/>
    </location>
</feature>
<evidence type="ECO:0000313" key="4">
    <source>
        <dbReference type="Proteomes" id="UP000290189"/>
    </source>
</evidence>
<dbReference type="Pfam" id="PF09994">
    <property type="entry name" value="T6SS_Tle1-like_cat"/>
    <property type="match status" value="1"/>
</dbReference>
<evidence type="ECO:0000313" key="3">
    <source>
        <dbReference type="EMBL" id="SPR01971.1"/>
    </source>
</evidence>
<dbReference type="InterPro" id="IPR018712">
    <property type="entry name" value="Tle1-like_cat"/>
</dbReference>
<dbReference type="Proteomes" id="UP000290189">
    <property type="component" value="Unassembled WGS sequence"/>
</dbReference>
<evidence type="ECO:0000256" key="1">
    <source>
        <dbReference type="SAM" id="MobiDB-lite"/>
    </source>
</evidence>
<feature type="compositionally biased region" description="Acidic residues" evidence="1">
    <location>
        <begin position="504"/>
        <end position="515"/>
    </location>
</feature>
<dbReference type="SUPFAM" id="SSF53474">
    <property type="entry name" value="alpha/beta-Hydrolases"/>
    <property type="match status" value="1"/>
</dbReference>
<dbReference type="EMBL" id="OVEO01000020">
    <property type="protein sequence ID" value="SPR01971.1"/>
    <property type="molecule type" value="Genomic_DNA"/>
</dbReference>
<organism evidence="3 4">
    <name type="scientific">Plasmodiophora brassicae</name>
    <name type="common">Clubroot disease agent</name>
    <dbReference type="NCBI Taxonomy" id="37360"/>
    <lineage>
        <taxon>Eukaryota</taxon>
        <taxon>Sar</taxon>
        <taxon>Rhizaria</taxon>
        <taxon>Endomyxa</taxon>
        <taxon>Phytomyxea</taxon>
        <taxon>Plasmodiophorida</taxon>
        <taxon>Plasmodiophoridae</taxon>
        <taxon>Plasmodiophora</taxon>
    </lineage>
</organism>
<geneLocation type="mitochondrion" evidence="3"/>
<keyword evidence="3" id="KW-0496">Mitochondrion</keyword>
<name>A0A3P3YP18_PLABS</name>